<evidence type="ECO:0000313" key="2">
    <source>
        <dbReference type="Proteomes" id="UP000019024"/>
    </source>
</evidence>
<reference evidence="1 2" key="1">
    <citation type="submission" date="2014-01" db="EMBL/GenBank/DDBJ databases">
        <authorList>
            <consortium name="DOE Joint Genome Institute"/>
            <person name="Anderson I."/>
            <person name="Huntemann M."/>
            <person name="Han J."/>
            <person name="Chen A."/>
            <person name="Kyrpides N."/>
            <person name="Mavromatis K."/>
            <person name="Markowitz V."/>
            <person name="Palaniappan K."/>
            <person name="Ivanova N."/>
            <person name="Schaumberg A."/>
            <person name="Pati A."/>
            <person name="Liolios K."/>
            <person name="Nordberg H.P."/>
            <person name="Cantor M.N."/>
            <person name="Hua S.X."/>
            <person name="Woyke T."/>
        </authorList>
    </citation>
    <scope>NUCLEOTIDE SEQUENCE [LARGE SCALE GENOMIC DNA]</scope>
    <source>
        <strain evidence="1 2">XH-48</strain>
        <plasmid evidence="2">1</plasmid>
    </source>
</reference>
<dbReference type="HOGENOM" id="CLU_3302628_0_0_2"/>
<keyword evidence="2" id="KW-1185">Reference proteome</keyword>
<accession>W0JWI2</accession>
<organism evidence="1 2">
    <name type="scientific">Halostagnicola larsenii XH-48</name>
    <dbReference type="NCBI Taxonomy" id="797299"/>
    <lineage>
        <taxon>Archaea</taxon>
        <taxon>Methanobacteriati</taxon>
        <taxon>Methanobacteriota</taxon>
        <taxon>Stenosarchaea group</taxon>
        <taxon>Halobacteria</taxon>
        <taxon>Halobacteriales</taxon>
        <taxon>Natrialbaceae</taxon>
        <taxon>Halostagnicola</taxon>
    </lineage>
</organism>
<sequence length="39" mass="4589">MIQFIQARERTQKDPYDSTDLRILRGVIHDSAFGDEHQT</sequence>
<name>W0JWI2_9EURY</name>
<dbReference type="KEGG" id="hlr:HALLA_04535"/>
<evidence type="ECO:0000313" key="1">
    <source>
        <dbReference type="EMBL" id="AHG01672.1"/>
    </source>
</evidence>
<gene>
    <name evidence="1" type="ORF">HALLA_04535</name>
</gene>
<dbReference type="AlphaFoldDB" id="W0JWI2"/>
<keyword evidence="1" id="KW-0614">Plasmid</keyword>
<geneLocation type="plasmid" evidence="1">
    <name>unnamed</name>
</geneLocation>
<dbReference type="Proteomes" id="UP000019024">
    <property type="component" value="Plasmid unnamed"/>
</dbReference>
<protein>
    <submittedName>
        <fullName evidence="1">Uncharacterized protein</fullName>
    </submittedName>
</protein>
<proteinExistence type="predicted"/>
<dbReference type="EMBL" id="CP007056">
    <property type="protein sequence ID" value="AHG01672.1"/>
    <property type="molecule type" value="Genomic_DNA"/>
</dbReference>